<feature type="non-terminal residue" evidence="2">
    <location>
        <position position="72"/>
    </location>
</feature>
<feature type="signal peptide" evidence="1">
    <location>
        <begin position="1"/>
        <end position="25"/>
    </location>
</feature>
<name>A0AAW6DPD4_MEDGN</name>
<accession>A0AAW6DPD4</accession>
<organism evidence="2 3">
    <name type="scientific">Mediterraneibacter gnavus</name>
    <name type="common">Ruminococcus gnavus</name>
    <dbReference type="NCBI Taxonomy" id="33038"/>
    <lineage>
        <taxon>Bacteria</taxon>
        <taxon>Bacillati</taxon>
        <taxon>Bacillota</taxon>
        <taxon>Clostridia</taxon>
        <taxon>Lachnospirales</taxon>
        <taxon>Lachnospiraceae</taxon>
        <taxon>Mediterraneibacter</taxon>
    </lineage>
</organism>
<reference evidence="2" key="1">
    <citation type="submission" date="2023-01" db="EMBL/GenBank/DDBJ databases">
        <title>Human gut microbiome strain richness.</title>
        <authorList>
            <person name="Chen-Liaw A."/>
        </authorList>
    </citation>
    <scope>NUCLEOTIDE SEQUENCE</scope>
    <source>
        <strain evidence="2">RTP21484st1_H11_RTP21484_190118</strain>
    </source>
</reference>
<gene>
    <name evidence="2" type="ORF">PNW85_19965</name>
</gene>
<comment type="caution">
    <text evidence="2">The sequence shown here is derived from an EMBL/GenBank/DDBJ whole genome shotgun (WGS) entry which is preliminary data.</text>
</comment>
<dbReference type="Proteomes" id="UP001212160">
    <property type="component" value="Unassembled WGS sequence"/>
</dbReference>
<feature type="chain" id="PRO_5043420054" evidence="1">
    <location>
        <begin position="26"/>
        <end position="72"/>
    </location>
</feature>
<keyword evidence="1" id="KW-0732">Signal</keyword>
<proteinExistence type="predicted"/>
<evidence type="ECO:0000313" key="2">
    <source>
        <dbReference type="EMBL" id="MDB8688872.1"/>
    </source>
</evidence>
<dbReference type="RefSeq" id="WP_272125185.1">
    <property type="nucleotide sequence ID" value="NZ_JAQMLA010000146.1"/>
</dbReference>
<dbReference type="EMBL" id="JAQMLA010000146">
    <property type="protein sequence ID" value="MDB8688872.1"/>
    <property type="molecule type" value="Genomic_DNA"/>
</dbReference>
<protein>
    <submittedName>
        <fullName evidence="2">Uncharacterized protein</fullName>
    </submittedName>
</protein>
<evidence type="ECO:0000313" key="3">
    <source>
        <dbReference type="Proteomes" id="UP001212160"/>
    </source>
</evidence>
<dbReference type="AlphaFoldDB" id="A0AAW6DPD4"/>
<evidence type="ECO:0000256" key="1">
    <source>
        <dbReference type="SAM" id="SignalP"/>
    </source>
</evidence>
<sequence length="72" mass="7963">MKKWKRILSAVLAVLLLSGSMPVWAAEAVDPDEQAGDIQELKEKLEGLIPEEELGKYTKKEPIGEARVEGET</sequence>